<comment type="subcellular location">
    <subcellularLocation>
        <location evidence="1">Cell outer membrane</location>
    </subcellularLocation>
</comment>
<dbReference type="InterPro" id="IPR011990">
    <property type="entry name" value="TPR-like_helical_dom_sf"/>
</dbReference>
<reference evidence="8" key="1">
    <citation type="submission" date="2023-06" db="EMBL/GenBank/DDBJ databases">
        <title>Genomic of Parafulvivirga corallium.</title>
        <authorList>
            <person name="Wang G."/>
        </authorList>
    </citation>
    <scope>NUCLEOTIDE SEQUENCE</scope>
    <source>
        <strain evidence="8">BMA10</strain>
    </source>
</reference>
<accession>A0ABT8KH00</accession>
<evidence type="ECO:0000256" key="3">
    <source>
        <dbReference type="ARBA" id="ARBA00022729"/>
    </source>
</evidence>
<dbReference type="EMBL" id="JAUJEA010000001">
    <property type="protein sequence ID" value="MDN5200001.1"/>
    <property type="molecule type" value="Genomic_DNA"/>
</dbReference>
<comment type="similarity">
    <text evidence="2">Belongs to the SusD family.</text>
</comment>
<evidence type="ECO:0000256" key="4">
    <source>
        <dbReference type="ARBA" id="ARBA00023136"/>
    </source>
</evidence>
<keyword evidence="9" id="KW-1185">Reference proteome</keyword>
<dbReference type="SUPFAM" id="SSF48452">
    <property type="entry name" value="TPR-like"/>
    <property type="match status" value="1"/>
</dbReference>
<comment type="caution">
    <text evidence="8">The sequence shown here is derived from an EMBL/GenBank/DDBJ whole genome shotgun (WGS) entry which is preliminary data.</text>
</comment>
<evidence type="ECO:0000256" key="2">
    <source>
        <dbReference type="ARBA" id="ARBA00006275"/>
    </source>
</evidence>
<dbReference type="Pfam" id="PF14322">
    <property type="entry name" value="SusD-like_3"/>
    <property type="match status" value="1"/>
</dbReference>
<keyword evidence="3" id="KW-0732">Signal</keyword>
<protein>
    <submittedName>
        <fullName evidence="8">RagB/SusD family nutrient uptake outer membrane protein</fullName>
    </submittedName>
</protein>
<proteinExistence type="inferred from homology"/>
<dbReference type="Pfam" id="PF07980">
    <property type="entry name" value="SusD_RagB"/>
    <property type="match status" value="1"/>
</dbReference>
<dbReference type="InterPro" id="IPR012944">
    <property type="entry name" value="SusD_RagB_dom"/>
</dbReference>
<feature type="domain" description="RagB/SusD" evidence="6">
    <location>
        <begin position="286"/>
        <end position="592"/>
    </location>
</feature>
<feature type="domain" description="SusD-like N-terminal" evidence="7">
    <location>
        <begin position="94"/>
        <end position="190"/>
    </location>
</feature>
<dbReference type="Proteomes" id="UP001172082">
    <property type="component" value="Unassembled WGS sequence"/>
</dbReference>
<evidence type="ECO:0000259" key="6">
    <source>
        <dbReference type="Pfam" id="PF07980"/>
    </source>
</evidence>
<evidence type="ECO:0000256" key="1">
    <source>
        <dbReference type="ARBA" id="ARBA00004442"/>
    </source>
</evidence>
<evidence type="ECO:0000256" key="5">
    <source>
        <dbReference type="ARBA" id="ARBA00023237"/>
    </source>
</evidence>
<dbReference type="Gene3D" id="1.25.40.390">
    <property type="match status" value="1"/>
</dbReference>
<gene>
    <name evidence="8" type="ORF">QQ008_01480</name>
</gene>
<name>A0ABT8KH00_9BACT</name>
<keyword evidence="4" id="KW-0472">Membrane</keyword>
<dbReference type="RefSeq" id="WP_346750029.1">
    <property type="nucleotide sequence ID" value="NZ_JAUJEA010000001.1"/>
</dbReference>
<dbReference type="InterPro" id="IPR033985">
    <property type="entry name" value="SusD-like_N"/>
</dbReference>
<keyword evidence="5" id="KW-0998">Cell outer membrane</keyword>
<organism evidence="8 9">
    <name type="scientific">Splendidivirga corallicola</name>
    <dbReference type="NCBI Taxonomy" id="3051826"/>
    <lineage>
        <taxon>Bacteria</taxon>
        <taxon>Pseudomonadati</taxon>
        <taxon>Bacteroidota</taxon>
        <taxon>Cytophagia</taxon>
        <taxon>Cytophagales</taxon>
        <taxon>Splendidivirgaceae</taxon>
        <taxon>Splendidivirga</taxon>
    </lineage>
</organism>
<dbReference type="PROSITE" id="PS51257">
    <property type="entry name" value="PROKAR_LIPOPROTEIN"/>
    <property type="match status" value="1"/>
</dbReference>
<sequence>MKKIYIIIFTVSLLFTFSGCDEEFLEKLPKDQLTEATTFTSNSNFETYAWGFYNTLPGYWDHATIWRERGSDLMVNNSGTQGDGLLWQLKTVPSSSNIWTNAYANIKRVNLMLDNIDNSELTDEQKDHWRAVGYFFRAYEYVELIASYGAVPWVDRVLTEVDEDVLYGPRTSRDEVAQNVLNDLLWAESNIDPNGNGPNTVNTDVVRALISRFGLYEGTWRKYHGLGGEQQYLQASVDAGAKLIADHPNLHSSYDEVFNSESLSGVSGILLYKAYEFGILNGRFSHWNRSSIGHEDLTKKAVDQYLCVDGQTIHTSPLFDGDQDAYDEFRNRDHRLYFNTPPPFRVDTGGKNQLTWEFDADPKHREYIDLMATLSDDEHKTLPTMNWRGLIVRTSPHFRKFNEGHGFNVTYTGYAFYKFSNKISRLQNRDSHDAPIFRMGEVFLNYAEATFELGQFTQEVADQTINKLRARGSVAPLDIANIIADPTRDSDVDPVLWEIRRERGIEFLAEGLGRVFDIKRWKKLVEYGGQEKLGRWVKNADYGDKLPIQNGQAEGYISPWGPPPGVPEYYYLEPIPSDQIVLNPQLEQNPGWISQ</sequence>
<evidence type="ECO:0000313" key="9">
    <source>
        <dbReference type="Proteomes" id="UP001172082"/>
    </source>
</evidence>
<evidence type="ECO:0000259" key="7">
    <source>
        <dbReference type="Pfam" id="PF14322"/>
    </source>
</evidence>
<evidence type="ECO:0000313" key="8">
    <source>
        <dbReference type="EMBL" id="MDN5200001.1"/>
    </source>
</evidence>